<evidence type="ECO:0000256" key="14">
    <source>
        <dbReference type="RuleBase" id="RU003464"/>
    </source>
</evidence>
<dbReference type="Gene3D" id="1.10.1270.20">
    <property type="entry name" value="tRNA(m1g37)methyltransferase, domain 2"/>
    <property type="match status" value="1"/>
</dbReference>
<evidence type="ECO:0000256" key="10">
    <source>
        <dbReference type="ARBA" id="ARBA00022691"/>
    </source>
</evidence>
<keyword evidence="7 14" id="KW-0963">Cytoplasm</keyword>
<comment type="catalytic activity">
    <reaction evidence="12 14">
        <text>guanosine(37) in tRNA + S-adenosyl-L-methionine = N(1)-methylguanosine(37) in tRNA + S-adenosyl-L-homocysteine + H(+)</text>
        <dbReference type="Rhea" id="RHEA:36899"/>
        <dbReference type="Rhea" id="RHEA-COMP:10145"/>
        <dbReference type="Rhea" id="RHEA-COMP:10147"/>
        <dbReference type="ChEBI" id="CHEBI:15378"/>
        <dbReference type="ChEBI" id="CHEBI:57856"/>
        <dbReference type="ChEBI" id="CHEBI:59789"/>
        <dbReference type="ChEBI" id="CHEBI:73542"/>
        <dbReference type="ChEBI" id="CHEBI:74269"/>
        <dbReference type="EC" id="2.1.1.228"/>
    </reaction>
</comment>
<evidence type="ECO:0000259" key="15">
    <source>
        <dbReference type="Pfam" id="PF01746"/>
    </source>
</evidence>
<evidence type="ECO:0000313" key="17">
    <source>
        <dbReference type="Proteomes" id="UP000179099"/>
    </source>
</evidence>
<dbReference type="CDD" id="cd18080">
    <property type="entry name" value="TrmD-like"/>
    <property type="match status" value="1"/>
</dbReference>
<dbReference type="EC" id="2.1.1.228" evidence="5 14"/>
<feature type="binding site" evidence="13">
    <location>
        <position position="124"/>
    </location>
    <ligand>
        <name>S-adenosyl-L-methionine</name>
        <dbReference type="ChEBI" id="CHEBI:59789"/>
    </ligand>
</feature>
<proteinExistence type="inferred from homology"/>
<dbReference type="InterPro" id="IPR029026">
    <property type="entry name" value="tRNA_m1G_MTases_N"/>
</dbReference>
<dbReference type="PIRSF" id="PIRSF000386">
    <property type="entry name" value="tRNA_mtase"/>
    <property type="match status" value="1"/>
</dbReference>
<dbReference type="InterPro" id="IPR029028">
    <property type="entry name" value="Alpha/beta_knot_MTases"/>
</dbReference>
<keyword evidence="9 14" id="KW-0808">Transferase</keyword>
<evidence type="ECO:0000256" key="5">
    <source>
        <dbReference type="ARBA" id="ARBA00012807"/>
    </source>
</evidence>
<evidence type="ECO:0000256" key="12">
    <source>
        <dbReference type="ARBA" id="ARBA00047783"/>
    </source>
</evidence>
<dbReference type="NCBIfam" id="TIGR00088">
    <property type="entry name" value="trmD"/>
    <property type="match status" value="1"/>
</dbReference>
<dbReference type="EMBL" id="MHMW01000019">
    <property type="protein sequence ID" value="OGZ34076.1"/>
    <property type="molecule type" value="Genomic_DNA"/>
</dbReference>
<dbReference type="GO" id="GO:0005829">
    <property type="term" value="C:cytosol"/>
    <property type="evidence" value="ECO:0007669"/>
    <property type="project" value="TreeGrafter"/>
</dbReference>
<feature type="non-terminal residue" evidence="16">
    <location>
        <position position="229"/>
    </location>
</feature>
<comment type="subcellular location">
    <subcellularLocation>
        <location evidence="2 14">Cytoplasm</location>
    </subcellularLocation>
</comment>
<dbReference type="Pfam" id="PF01746">
    <property type="entry name" value="tRNA_m1G_MT"/>
    <property type="match status" value="1"/>
</dbReference>
<dbReference type="SUPFAM" id="SSF75217">
    <property type="entry name" value="alpha/beta knot"/>
    <property type="match status" value="1"/>
</dbReference>
<sequence>MTRFDIISIFPNIFSSYFSESILKRAQKAGLIKIGVHDLRKWTADRHKTVDDSPYGGGPGMVFKIEPIYKAVQFLSSKFKVQSSKLGRKSKKSRIILFSAKGKQFTQADACRLAKYNQLILICGRYEGVDERIAQHIADEEISVGNFVLTGGEIPAMILVDAVSRLIPGVLGKKESLAEESFSKVQSPKSLPKARLAKGGKVQNYLEYPQYTRPEKFKGWKVPEILLSG</sequence>
<keyword evidence="10 13" id="KW-0949">S-adenosyl-L-methionine</keyword>
<comment type="similarity">
    <text evidence="3 14">Belongs to the RNA methyltransferase TrmD family.</text>
</comment>
<dbReference type="NCBIfam" id="NF000648">
    <property type="entry name" value="PRK00026.1"/>
    <property type="match status" value="1"/>
</dbReference>
<dbReference type="GO" id="GO:0052906">
    <property type="term" value="F:tRNA (guanine(37)-N1)-methyltransferase activity"/>
    <property type="evidence" value="ECO:0007669"/>
    <property type="project" value="UniProtKB-EC"/>
</dbReference>
<evidence type="ECO:0000256" key="1">
    <source>
        <dbReference type="ARBA" id="ARBA00002634"/>
    </source>
</evidence>
<evidence type="ECO:0000256" key="11">
    <source>
        <dbReference type="ARBA" id="ARBA00022694"/>
    </source>
</evidence>
<dbReference type="Proteomes" id="UP000179099">
    <property type="component" value="Unassembled WGS sequence"/>
</dbReference>
<evidence type="ECO:0000256" key="2">
    <source>
        <dbReference type="ARBA" id="ARBA00004496"/>
    </source>
</evidence>
<dbReference type="STRING" id="1801992.A2Y98_03320"/>
<dbReference type="InterPro" id="IPR023148">
    <property type="entry name" value="tRNA_m1G_MeTrfase_C_sf"/>
</dbReference>
<evidence type="ECO:0000256" key="9">
    <source>
        <dbReference type="ARBA" id="ARBA00022679"/>
    </source>
</evidence>
<dbReference type="GO" id="GO:0002939">
    <property type="term" value="P:tRNA N1-guanine methylation"/>
    <property type="evidence" value="ECO:0007669"/>
    <property type="project" value="TreeGrafter"/>
</dbReference>
<dbReference type="Gene3D" id="3.40.1280.10">
    <property type="match status" value="1"/>
</dbReference>
<dbReference type="HAMAP" id="MF_00605">
    <property type="entry name" value="TrmD"/>
    <property type="match status" value="1"/>
</dbReference>
<feature type="binding site" evidence="13">
    <location>
        <begin position="144"/>
        <end position="149"/>
    </location>
    <ligand>
        <name>S-adenosyl-L-methionine</name>
        <dbReference type="ChEBI" id="CHEBI:59789"/>
    </ligand>
</feature>
<organism evidence="16 17">
    <name type="scientific">Candidatus Portnoybacteria bacterium RBG_19FT_COMBO_36_7</name>
    <dbReference type="NCBI Taxonomy" id="1801992"/>
    <lineage>
        <taxon>Bacteria</taxon>
        <taxon>Candidatus Portnoyibacteriota</taxon>
    </lineage>
</organism>
<evidence type="ECO:0000256" key="13">
    <source>
        <dbReference type="PIRSR" id="PIRSR000386-1"/>
    </source>
</evidence>
<evidence type="ECO:0000256" key="8">
    <source>
        <dbReference type="ARBA" id="ARBA00022603"/>
    </source>
</evidence>
<comment type="function">
    <text evidence="1 14">Specifically methylates guanosine-37 in various tRNAs.</text>
</comment>
<evidence type="ECO:0000313" key="16">
    <source>
        <dbReference type="EMBL" id="OGZ34076.1"/>
    </source>
</evidence>
<evidence type="ECO:0000256" key="7">
    <source>
        <dbReference type="ARBA" id="ARBA00022490"/>
    </source>
</evidence>
<evidence type="ECO:0000256" key="6">
    <source>
        <dbReference type="ARBA" id="ARBA00014679"/>
    </source>
</evidence>
<keyword evidence="11 14" id="KW-0819">tRNA processing</keyword>
<dbReference type="InterPro" id="IPR002649">
    <property type="entry name" value="tRNA_m1G_MeTrfase_TrmD"/>
</dbReference>
<name>A0A1G2F7P6_9BACT</name>
<evidence type="ECO:0000256" key="3">
    <source>
        <dbReference type="ARBA" id="ARBA00007630"/>
    </source>
</evidence>
<comment type="subunit">
    <text evidence="4 14">Homodimer.</text>
</comment>
<keyword evidence="8 14" id="KW-0489">Methyltransferase</keyword>
<comment type="caution">
    <text evidence="16">The sequence shown here is derived from an EMBL/GenBank/DDBJ whole genome shotgun (WGS) entry which is preliminary data.</text>
</comment>
<evidence type="ECO:0000256" key="4">
    <source>
        <dbReference type="ARBA" id="ARBA00011738"/>
    </source>
</evidence>
<dbReference type="InterPro" id="IPR016009">
    <property type="entry name" value="tRNA_MeTrfase_TRMD/TRM10"/>
</dbReference>
<dbReference type="AlphaFoldDB" id="A0A1G2F7P6"/>
<dbReference type="PANTHER" id="PTHR46417">
    <property type="entry name" value="TRNA (GUANINE-N(1)-)-METHYLTRANSFERASE"/>
    <property type="match status" value="1"/>
</dbReference>
<protein>
    <recommendedName>
        <fullName evidence="6 14">tRNA (guanine-N(1)-)-methyltransferase</fullName>
        <ecNumber evidence="5 14">2.1.1.228</ecNumber>
    </recommendedName>
</protein>
<dbReference type="FunFam" id="3.40.1280.10:FF:000001">
    <property type="entry name" value="tRNA (guanine-N(1)-)-methyltransferase"/>
    <property type="match status" value="1"/>
</dbReference>
<accession>A0A1G2F7P6</accession>
<dbReference type="PANTHER" id="PTHR46417:SF1">
    <property type="entry name" value="TRNA (GUANINE-N(1)-)-METHYLTRANSFERASE"/>
    <property type="match status" value="1"/>
</dbReference>
<gene>
    <name evidence="16" type="ORF">A2Y98_03320</name>
</gene>
<feature type="domain" description="tRNA methyltransferase TRMD/TRM10-type" evidence="15">
    <location>
        <begin position="3"/>
        <end position="229"/>
    </location>
</feature>
<reference evidence="16 17" key="1">
    <citation type="journal article" date="2016" name="Nat. Commun.">
        <title>Thousands of microbial genomes shed light on interconnected biogeochemical processes in an aquifer system.</title>
        <authorList>
            <person name="Anantharaman K."/>
            <person name="Brown C.T."/>
            <person name="Hug L.A."/>
            <person name="Sharon I."/>
            <person name="Castelle C.J."/>
            <person name="Probst A.J."/>
            <person name="Thomas B.C."/>
            <person name="Singh A."/>
            <person name="Wilkins M.J."/>
            <person name="Karaoz U."/>
            <person name="Brodie E.L."/>
            <person name="Williams K.H."/>
            <person name="Hubbard S.S."/>
            <person name="Banfield J.F."/>
        </authorList>
    </citation>
    <scope>NUCLEOTIDE SEQUENCE [LARGE SCALE GENOMIC DNA]</scope>
</reference>